<organism evidence="3 4">
    <name type="scientific">Trifolium medium</name>
    <dbReference type="NCBI Taxonomy" id="97028"/>
    <lineage>
        <taxon>Eukaryota</taxon>
        <taxon>Viridiplantae</taxon>
        <taxon>Streptophyta</taxon>
        <taxon>Embryophyta</taxon>
        <taxon>Tracheophyta</taxon>
        <taxon>Spermatophyta</taxon>
        <taxon>Magnoliopsida</taxon>
        <taxon>eudicotyledons</taxon>
        <taxon>Gunneridae</taxon>
        <taxon>Pentapetalae</taxon>
        <taxon>rosids</taxon>
        <taxon>fabids</taxon>
        <taxon>Fabales</taxon>
        <taxon>Fabaceae</taxon>
        <taxon>Papilionoideae</taxon>
        <taxon>50 kb inversion clade</taxon>
        <taxon>NPAAA clade</taxon>
        <taxon>Hologalegina</taxon>
        <taxon>IRL clade</taxon>
        <taxon>Trifolieae</taxon>
        <taxon>Trifolium</taxon>
    </lineage>
</organism>
<accession>A0A392MRD4</accession>
<dbReference type="AlphaFoldDB" id="A0A392MRD4"/>
<dbReference type="EMBL" id="LXQA010017384">
    <property type="protein sequence ID" value="MCH90001.1"/>
    <property type="molecule type" value="Genomic_DNA"/>
</dbReference>
<feature type="transmembrane region" description="Helical" evidence="2">
    <location>
        <begin position="40"/>
        <end position="61"/>
    </location>
</feature>
<proteinExistence type="predicted"/>
<evidence type="ECO:0000256" key="1">
    <source>
        <dbReference type="SAM" id="MobiDB-lite"/>
    </source>
</evidence>
<keyword evidence="2" id="KW-0812">Transmembrane</keyword>
<gene>
    <name evidence="3" type="ORF">A2U01_0010907</name>
</gene>
<keyword evidence="2" id="KW-0472">Membrane</keyword>
<protein>
    <submittedName>
        <fullName evidence="3">Uncharacterized protein</fullName>
    </submittedName>
</protein>
<feature type="compositionally biased region" description="Low complexity" evidence="1">
    <location>
        <begin position="1"/>
        <end position="18"/>
    </location>
</feature>
<dbReference type="Proteomes" id="UP000265520">
    <property type="component" value="Unassembled WGS sequence"/>
</dbReference>
<sequence>MKLDSSLSPATSPSSSAAVRPKYHIHDYQKSNYNSHRPKWILPVVIATILVVVVVIVIGIYRSIIKHRRSTPSAMEMMVVYPPQEELIPSEPQSPISFEEEEAGSILPPPA</sequence>
<evidence type="ECO:0000313" key="3">
    <source>
        <dbReference type="EMBL" id="MCH90001.1"/>
    </source>
</evidence>
<reference evidence="3 4" key="1">
    <citation type="journal article" date="2018" name="Front. Plant Sci.">
        <title>Red Clover (Trifolium pratense) and Zigzag Clover (T. medium) - A Picture of Genomic Similarities and Differences.</title>
        <authorList>
            <person name="Dluhosova J."/>
            <person name="Istvanek J."/>
            <person name="Nedelnik J."/>
            <person name="Repkova J."/>
        </authorList>
    </citation>
    <scope>NUCLEOTIDE SEQUENCE [LARGE SCALE GENOMIC DNA]</scope>
    <source>
        <strain evidence="4">cv. 10/8</strain>
        <tissue evidence="3">Leaf</tissue>
    </source>
</reference>
<feature type="region of interest" description="Disordered" evidence="1">
    <location>
        <begin position="90"/>
        <end position="111"/>
    </location>
</feature>
<evidence type="ECO:0000256" key="2">
    <source>
        <dbReference type="SAM" id="Phobius"/>
    </source>
</evidence>
<name>A0A392MRD4_9FABA</name>
<feature type="region of interest" description="Disordered" evidence="1">
    <location>
        <begin position="1"/>
        <end position="21"/>
    </location>
</feature>
<comment type="caution">
    <text evidence="3">The sequence shown here is derived from an EMBL/GenBank/DDBJ whole genome shotgun (WGS) entry which is preliminary data.</text>
</comment>
<evidence type="ECO:0000313" key="4">
    <source>
        <dbReference type="Proteomes" id="UP000265520"/>
    </source>
</evidence>
<keyword evidence="4" id="KW-1185">Reference proteome</keyword>
<keyword evidence="2" id="KW-1133">Transmembrane helix</keyword>